<keyword evidence="1" id="KW-0812">Transmembrane</keyword>
<evidence type="ECO:0000313" key="2">
    <source>
        <dbReference type="EMBL" id="RCJ29098.1"/>
    </source>
</evidence>
<feature type="transmembrane region" description="Helical" evidence="1">
    <location>
        <begin position="82"/>
        <end position="106"/>
    </location>
</feature>
<keyword evidence="1" id="KW-0472">Membrane</keyword>
<organism evidence="2 3">
    <name type="scientific">Nostoc minutum NIES-26</name>
    <dbReference type="NCBI Taxonomy" id="1844469"/>
    <lineage>
        <taxon>Bacteria</taxon>
        <taxon>Bacillati</taxon>
        <taxon>Cyanobacteriota</taxon>
        <taxon>Cyanophyceae</taxon>
        <taxon>Nostocales</taxon>
        <taxon>Nostocaceae</taxon>
        <taxon>Nostoc</taxon>
    </lineage>
</organism>
<proteinExistence type="predicted"/>
<comment type="caution">
    <text evidence="2">The sequence shown here is derived from an EMBL/GenBank/DDBJ whole genome shotgun (WGS) entry which is preliminary data.</text>
</comment>
<keyword evidence="3" id="KW-1185">Reference proteome</keyword>
<sequence length="110" mass="12135">MKGIIFVTTIAVVISAIIGSLWAIIYLLYSQNIQITLNLFFYSFFGGLFGGIVGGFIGHLVGLRAYKEATGGIFIVGEGLVWFFWILIFWIIGIIEGAVLGGLIFIRFYS</sequence>
<dbReference type="EMBL" id="LXQD01000295">
    <property type="protein sequence ID" value="RCJ29098.1"/>
    <property type="molecule type" value="Genomic_DNA"/>
</dbReference>
<accession>A0A367QY16</accession>
<dbReference type="AlphaFoldDB" id="A0A367QY16"/>
<keyword evidence="1" id="KW-1133">Transmembrane helix</keyword>
<dbReference type="Proteomes" id="UP000252107">
    <property type="component" value="Unassembled WGS sequence"/>
</dbReference>
<reference evidence="2" key="1">
    <citation type="submission" date="2016-04" db="EMBL/GenBank/DDBJ databases">
        <authorList>
            <person name="Tabuchi Yagui T.R."/>
        </authorList>
    </citation>
    <scope>NUCLEOTIDE SEQUENCE [LARGE SCALE GENOMIC DNA]</scope>
    <source>
        <strain evidence="2">NIES-26</strain>
    </source>
</reference>
<gene>
    <name evidence="2" type="ORF">A6770_01530</name>
</gene>
<name>A0A367QY16_9NOSO</name>
<protein>
    <submittedName>
        <fullName evidence="2">Uncharacterized protein</fullName>
    </submittedName>
</protein>
<feature type="transmembrane region" description="Helical" evidence="1">
    <location>
        <begin position="41"/>
        <end position="62"/>
    </location>
</feature>
<evidence type="ECO:0000313" key="3">
    <source>
        <dbReference type="Proteomes" id="UP000252107"/>
    </source>
</evidence>
<evidence type="ECO:0000256" key="1">
    <source>
        <dbReference type="SAM" id="Phobius"/>
    </source>
</evidence>
<feature type="transmembrane region" description="Helical" evidence="1">
    <location>
        <begin position="6"/>
        <end position="29"/>
    </location>
</feature>